<keyword evidence="3" id="KW-0408">Iron</keyword>
<dbReference type="InterPro" id="IPR029052">
    <property type="entry name" value="Metallo-depent_PP-like"/>
</dbReference>
<reference evidence="7 8" key="1">
    <citation type="submission" date="2018-03" db="EMBL/GenBank/DDBJ databases">
        <title>Draft Genome Sequences of the Obligatory Marine Myxobacteria Enhygromyxa salina SWB007.</title>
        <authorList>
            <person name="Poehlein A."/>
            <person name="Moghaddam J.A."/>
            <person name="Harms H."/>
            <person name="Alanjari M."/>
            <person name="Koenig G.M."/>
            <person name="Daniel R."/>
            <person name="Schaeberle T.F."/>
        </authorList>
    </citation>
    <scope>NUCLEOTIDE SEQUENCE [LARGE SCALE GENOMIC DNA]</scope>
    <source>
        <strain evidence="7 8">SWB007</strain>
    </source>
</reference>
<evidence type="ECO:0000256" key="3">
    <source>
        <dbReference type="ARBA" id="ARBA00023004"/>
    </source>
</evidence>
<evidence type="ECO:0000313" key="7">
    <source>
        <dbReference type="EMBL" id="PRP96462.1"/>
    </source>
</evidence>
<name>A0A2S9XUD4_9BACT</name>
<evidence type="ECO:0000313" key="8">
    <source>
        <dbReference type="Proteomes" id="UP000238823"/>
    </source>
</evidence>
<comment type="caution">
    <text evidence="7">The sequence shown here is derived from an EMBL/GenBank/DDBJ whole genome shotgun (WGS) entry which is preliminary data.</text>
</comment>
<dbReference type="EMBL" id="PVNL01000135">
    <property type="protein sequence ID" value="PRP96462.1"/>
    <property type="molecule type" value="Genomic_DNA"/>
</dbReference>
<dbReference type="GO" id="GO:0046872">
    <property type="term" value="F:metal ion binding"/>
    <property type="evidence" value="ECO:0007669"/>
    <property type="project" value="UniProtKB-KW"/>
</dbReference>
<dbReference type="EC" id="3.1.4.53" evidence="7"/>
<comment type="similarity">
    <text evidence="4">Belongs to the cyclic nucleotide phosphodiesterase class-III family.</text>
</comment>
<dbReference type="SUPFAM" id="SSF56300">
    <property type="entry name" value="Metallo-dependent phosphatases"/>
    <property type="match status" value="1"/>
</dbReference>
<keyword evidence="1" id="KW-0479">Metal-binding</keyword>
<sequence length="459" mass="51658">MPDYYRDTPFSSAWMRLTSIEAEPIRTTKFFGCYAFERAPALAGITHEDGQRFVNKLVLDADELRAMDTTIWRVRPARSDDRHDRILVARQQTTQALSERPIPLRSSRILHLSDLHFATERTNRNEHIWELTGEGGSTLQQRIVQALGGDRTVGLVVISGDLTFRAADDEFYEAFRFVHGLMGALGLGPGHLVVVPGNHDLAWTRQRDQQWNRDETVTEAPASAQRAYRESFYDRVFRHAAAEHLGMARRFICPNGLVLEVGGLNSSSLEQGSNWLAGMGRVNDAALTDIAETLEWKADRASMALRLLVHHHHLTPIEDVVPTSEFYRGFGMAADAKRTLRQAARHNVQLVLHGHRHQPFIETTNVYAELEHAETKWQLGRVGIIGAGSAGSTSVNNNDNYFNILEIQGGQLDLQVFRARSPHGSRGDFRMIQEWSAPMLLEAGQLRLGDWALRRRSAG</sequence>
<dbReference type="Pfam" id="PF00149">
    <property type="entry name" value="Metallophos"/>
    <property type="match status" value="1"/>
</dbReference>
<gene>
    <name evidence="7" type="primary">cpdA_9</name>
    <name evidence="7" type="ORF">ENSA7_72770</name>
</gene>
<feature type="domain" description="Calcineurin-like phosphoesterase" evidence="5">
    <location>
        <begin position="108"/>
        <end position="359"/>
    </location>
</feature>
<organism evidence="7 8">
    <name type="scientific">Enhygromyxa salina</name>
    <dbReference type="NCBI Taxonomy" id="215803"/>
    <lineage>
        <taxon>Bacteria</taxon>
        <taxon>Pseudomonadati</taxon>
        <taxon>Myxococcota</taxon>
        <taxon>Polyangia</taxon>
        <taxon>Nannocystales</taxon>
        <taxon>Nannocystaceae</taxon>
        <taxon>Enhygromyxa</taxon>
    </lineage>
</organism>
<dbReference type="Pfam" id="PF24405">
    <property type="entry name" value="Pua-like"/>
    <property type="match status" value="1"/>
</dbReference>
<keyword evidence="2 7" id="KW-0378">Hydrolase</keyword>
<dbReference type="InterPro" id="IPR004843">
    <property type="entry name" value="Calcineurin-like_PHP"/>
</dbReference>
<dbReference type="GO" id="GO:0004115">
    <property type="term" value="F:3',5'-cyclic-AMP phosphodiesterase activity"/>
    <property type="evidence" value="ECO:0007669"/>
    <property type="project" value="UniProtKB-EC"/>
</dbReference>
<feature type="domain" description="Pua-like" evidence="6">
    <location>
        <begin position="1"/>
        <end position="85"/>
    </location>
</feature>
<dbReference type="AlphaFoldDB" id="A0A2S9XUD4"/>
<dbReference type="Gene3D" id="3.60.21.10">
    <property type="match status" value="1"/>
</dbReference>
<evidence type="ECO:0000259" key="6">
    <source>
        <dbReference type="Pfam" id="PF24405"/>
    </source>
</evidence>
<accession>A0A2S9XUD4</accession>
<dbReference type="PANTHER" id="PTHR42988:SF2">
    <property type="entry name" value="CYCLIC NUCLEOTIDE PHOSPHODIESTERASE CBUA0032-RELATED"/>
    <property type="match status" value="1"/>
</dbReference>
<dbReference type="InterPro" id="IPR057406">
    <property type="entry name" value="Pua-like_dom"/>
</dbReference>
<proteinExistence type="inferred from homology"/>
<dbReference type="InterPro" id="IPR050884">
    <property type="entry name" value="CNP_phosphodiesterase-III"/>
</dbReference>
<evidence type="ECO:0000256" key="1">
    <source>
        <dbReference type="ARBA" id="ARBA00022723"/>
    </source>
</evidence>
<evidence type="ECO:0000256" key="2">
    <source>
        <dbReference type="ARBA" id="ARBA00022801"/>
    </source>
</evidence>
<dbReference type="Proteomes" id="UP000238823">
    <property type="component" value="Unassembled WGS sequence"/>
</dbReference>
<evidence type="ECO:0000256" key="4">
    <source>
        <dbReference type="ARBA" id="ARBA00025742"/>
    </source>
</evidence>
<protein>
    <submittedName>
        <fullName evidence="7">3',5'-cyclic adenosine monophosphate phosphodiesterase CpdA</fullName>
        <ecNumber evidence="7">3.1.4.53</ecNumber>
    </submittedName>
</protein>
<dbReference type="PANTHER" id="PTHR42988">
    <property type="entry name" value="PHOSPHOHYDROLASE"/>
    <property type="match status" value="1"/>
</dbReference>
<evidence type="ECO:0000259" key="5">
    <source>
        <dbReference type="Pfam" id="PF00149"/>
    </source>
</evidence>